<evidence type="ECO:0000313" key="2">
    <source>
        <dbReference type="Proteomes" id="UP000559626"/>
    </source>
</evidence>
<evidence type="ECO:0000313" key="1">
    <source>
        <dbReference type="EMBL" id="NML68155.1"/>
    </source>
</evidence>
<dbReference type="EMBL" id="JABBGH010000006">
    <property type="protein sequence ID" value="NML68155.1"/>
    <property type="molecule type" value="Genomic_DNA"/>
</dbReference>
<reference evidence="1 2" key="1">
    <citation type="submission" date="2020-04" db="EMBL/GenBank/DDBJ databases">
        <title>Hymenobacter polaris sp. nov., isolated from Arctic soil.</title>
        <authorList>
            <person name="Dahal R.H."/>
        </authorList>
    </citation>
    <scope>NUCLEOTIDE SEQUENCE [LARGE SCALE GENOMIC DNA]</scope>
    <source>
        <strain evidence="1 2">RP-2-7</strain>
    </source>
</reference>
<dbReference type="RefSeq" id="WP_169533862.1">
    <property type="nucleotide sequence ID" value="NZ_JABBGH010000006.1"/>
</dbReference>
<sequence>MVDEAFDLAHGEVWADRFDPADEAPGAPPAVSAAELAAWEAAPWF</sequence>
<dbReference type="Proteomes" id="UP000559626">
    <property type="component" value="Unassembled WGS sequence"/>
</dbReference>
<keyword evidence="2" id="KW-1185">Reference proteome</keyword>
<comment type="caution">
    <text evidence="1">The sequence shown here is derived from an EMBL/GenBank/DDBJ whole genome shotgun (WGS) entry which is preliminary data.</text>
</comment>
<accession>A0A7Y0AIX6</accession>
<organism evidence="1 2">
    <name type="scientific">Hymenobacter polaris</name>
    <dbReference type="NCBI Taxonomy" id="2682546"/>
    <lineage>
        <taxon>Bacteria</taxon>
        <taxon>Pseudomonadati</taxon>
        <taxon>Bacteroidota</taxon>
        <taxon>Cytophagia</taxon>
        <taxon>Cytophagales</taxon>
        <taxon>Hymenobacteraceae</taxon>
        <taxon>Hymenobacter</taxon>
    </lineage>
</organism>
<protein>
    <submittedName>
        <fullName evidence="1">Uncharacterized protein</fullName>
    </submittedName>
</protein>
<dbReference type="AlphaFoldDB" id="A0A7Y0AIX6"/>
<name>A0A7Y0AIX6_9BACT</name>
<proteinExistence type="predicted"/>
<gene>
    <name evidence="1" type="ORF">HHL22_23390</name>
</gene>